<dbReference type="Proteomes" id="UP000480178">
    <property type="component" value="Chromosome"/>
</dbReference>
<sequence length="476" mass="54063">MTNTSTLSSSSQEMKPFIETIYKKAGTVINLVLVAYFCFGLFLAFFYDTWFIAISVGGLCLAACYLSKILLPAHTLYQYVISAILAVFMAQFIYQMHGMFEMHFFAFLGAVLLITYQNWKLQIPLILLIVVHHAGFAYLQYAGFKEVYFTQLDYMTLEAFLFHAALAAAIVFICGLWAFQLHRSTLENASNTLQLRHQLRNMEQNIAFAEFISKGNQEAEHNFTAEDKLGIALSQMRSSLLQARQKEEQDRFTNVGLAEISEMLRNSGLNTQELSIQLISKLVKYIGVNQGGLFIVENPEQPQLVLSGCYAYDRVKHLKKTIEAGEGLLGQVLLEKDTIYITELPAEYIQITSGLGKANPTCILIIPLKTNDTIVGAIEMASFTEIPAYKISFLEKIGESIAATIVSARVNQQTTKLLDEFQVMNEQMRSQEEEMRQNMEELQATQEELQRKVEEYNERMHEKDRRIKSLEGKLNS</sequence>
<feature type="transmembrane region" description="Helical" evidence="2">
    <location>
        <begin position="76"/>
        <end position="94"/>
    </location>
</feature>
<protein>
    <submittedName>
        <fullName evidence="4">GAF domain-containing protein</fullName>
    </submittedName>
</protein>
<feature type="transmembrane region" description="Helical" evidence="2">
    <location>
        <begin position="123"/>
        <end position="141"/>
    </location>
</feature>
<dbReference type="InterPro" id="IPR029016">
    <property type="entry name" value="GAF-like_dom_sf"/>
</dbReference>
<feature type="domain" description="GAF" evidence="3">
    <location>
        <begin position="272"/>
        <end position="405"/>
    </location>
</feature>
<dbReference type="EMBL" id="CP048222">
    <property type="protein sequence ID" value="QHT68612.1"/>
    <property type="molecule type" value="Genomic_DNA"/>
</dbReference>
<dbReference type="InterPro" id="IPR003018">
    <property type="entry name" value="GAF"/>
</dbReference>
<feature type="region of interest" description="Disordered" evidence="1">
    <location>
        <begin position="452"/>
        <end position="476"/>
    </location>
</feature>
<evidence type="ECO:0000256" key="1">
    <source>
        <dbReference type="SAM" id="MobiDB-lite"/>
    </source>
</evidence>
<keyword evidence="2" id="KW-0472">Membrane</keyword>
<organism evidence="4 5">
    <name type="scientific">Rhodocytophaga rosea</name>
    <dbReference type="NCBI Taxonomy" id="2704465"/>
    <lineage>
        <taxon>Bacteria</taxon>
        <taxon>Pseudomonadati</taxon>
        <taxon>Bacteroidota</taxon>
        <taxon>Cytophagia</taxon>
        <taxon>Cytophagales</taxon>
        <taxon>Rhodocytophagaceae</taxon>
        <taxon>Rhodocytophaga</taxon>
    </lineage>
</organism>
<accession>A0A6C0GLW5</accession>
<proteinExistence type="predicted"/>
<keyword evidence="2" id="KW-0812">Transmembrane</keyword>
<keyword evidence="2" id="KW-1133">Transmembrane helix</keyword>
<evidence type="ECO:0000313" key="5">
    <source>
        <dbReference type="Proteomes" id="UP000480178"/>
    </source>
</evidence>
<feature type="transmembrane region" description="Helical" evidence="2">
    <location>
        <begin position="100"/>
        <end position="116"/>
    </location>
</feature>
<dbReference type="KEGG" id="rhoz:GXP67_19165"/>
<feature type="transmembrane region" description="Helical" evidence="2">
    <location>
        <begin position="161"/>
        <end position="179"/>
    </location>
</feature>
<dbReference type="RefSeq" id="WP_162444623.1">
    <property type="nucleotide sequence ID" value="NZ_CP048222.1"/>
</dbReference>
<reference evidence="4 5" key="1">
    <citation type="submission" date="2020-01" db="EMBL/GenBank/DDBJ databases">
        <authorList>
            <person name="Kim M.K."/>
        </authorList>
    </citation>
    <scope>NUCLEOTIDE SEQUENCE [LARGE SCALE GENOMIC DNA]</scope>
    <source>
        <strain evidence="4 5">172606-1</strain>
    </source>
</reference>
<dbReference type="Pfam" id="PF13185">
    <property type="entry name" value="GAF_2"/>
    <property type="match status" value="1"/>
</dbReference>
<dbReference type="SUPFAM" id="SSF55781">
    <property type="entry name" value="GAF domain-like"/>
    <property type="match status" value="1"/>
</dbReference>
<evidence type="ECO:0000256" key="2">
    <source>
        <dbReference type="SAM" id="Phobius"/>
    </source>
</evidence>
<gene>
    <name evidence="4" type="ORF">GXP67_19165</name>
</gene>
<dbReference type="Gene3D" id="3.30.450.40">
    <property type="match status" value="1"/>
</dbReference>
<keyword evidence="5" id="KW-1185">Reference proteome</keyword>
<dbReference type="AlphaFoldDB" id="A0A6C0GLW5"/>
<feature type="transmembrane region" description="Helical" evidence="2">
    <location>
        <begin position="50"/>
        <end position="71"/>
    </location>
</feature>
<evidence type="ECO:0000313" key="4">
    <source>
        <dbReference type="EMBL" id="QHT68612.1"/>
    </source>
</evidence>
<evidence type="ECO:0000259" key="3">
    <source>
        <dbReference type="Pfam" id="PF13185"/>
    </source>
</evidence>
<feature type="transmembrane region" description="Helical" evidence="2">
    <location>
        <begin position="21"/>
        <end position="44"/>
    </location>
</feature>
<name>A0A6C0GLW5_9BACT</name>